<dbReference type="AlphaFoldDB" id="A0A0B6ZAS3"/>
<accession>A0A0B6ZAS3</accession>
<feature type="domain" description="EF-hand" evidence="1">
    <location>
        <begin position="114"/>
        <end position="143"/>
    </location>
</feature>
<dbReference type="GO" id="GO:0005509">
    <property type="term" value="F:calcium ion binding"/>
    <property type="evidence" value="ECO:0007669"/>
    <property type="project" value="InterPro"/>
</dbReference>
<proteinExistence type="predicted"/>
<dbReference type="InterPro" id="IPR011992">
    <property type="entry name" value="EF-hand-dom_pair"/>
</dbReference>
<dbReference type="SUPFAM" id="SSF47473">
    <property type="entry name" value="EF-hand"/>
    <property type="match status" value="1"/>
</dbReference>
<gene>
    <name evidence="2" type="primary">ORF55189</name>
</gene>
<sequence length="238" mass="28233">MMSAVELSQFQKDKLRYYFKFLEPNEVKTIDIHSTDRLMERVYKYTSWTPDSPNAHQCLEVHTLLFEALFEETDKEDGKHKTAVQEDWYTFWSHVLSGCKTMKHFPVWLRLIPKTLFNMIDRNEDAVIEPKELKDFYKEMVRISTSETVLEKWSMKAYAAMTDNGHYPLNLDLFEQIFANFLFGRTPHGPGKYIFGCFKHDISSFQLIQQAPQDDDDDSSDMYANNEKRPRKFNVFFT</sequence>
<evidence type="ECO:0000259" key="1">
    <source>
        <dbReference type="PROSITE" id="PS50222"/>
    </source>
</evidence>
<name>A0A0B6ZAS3_9EUPU</name>
<dbReference type="Gene3D" id="1.10.238.10">
    <property type="entry name" value="EF-hand"/>
    <property type="match status" value="1"/>
</dbReference>
<reference evidence="2" key="1">
    <citation type="submission" date="2014-12" db="EMBL/GenBank/DDBJ databases">
        <title>Insight into the proteome of Arion vulgaris.</title>
        <authorList>
            <person name="Aradska J."/>
            <person name="Bulat T."/>
            <person name="Smidak R."/>
            <person name="Sarate P."/>
            <person name="Gangsoo J."/>
            <person name="Sialana F."/>
            <person name="Bilban M."/>
            <person name="Lubec G."/>
        </authorList>
    </citation>
    <scope>NUCLEOTIDE SEQUENCE</scope>
    <source>
        <tissue evidence="2">Skin</tissue>
    </source>
</reference>
<evidence type="ECO:0000313" key="2">
    <source>
        <dbReference type="EMBL" id="CEK65487.1"/>
    </source>
</evidence>
<organism evidence="2">
    <name type="scientific">Arion vulgaris</name>
    <dbReference type="NCBI Taxonomy" id="1028688"/>
    <lineage>
        <taxon>Eukaryota</taxon>
        <taxon>Metazoa</taxon>
        <taxon>Spiralia</taxon>
        <taxon>Lophotrochozoa</taxon>
        <taxon>Mollusca</taxon>
        <taxon>Gastropoda</taxon>
        <taxon>Heterobranchia</taxon>
        <taxon>Euthyneura</taxon>
        <taxon>Panpulmonata</taxon>
        <taxon>Eupulmonata</taxon>
        <taxon>Stylommatophora</taxon>
        <taxon>Helicina</taxon>
        <taxon>Arionoidea</taxon>
        <taxon>Arionidae</taxon>
        <taxon>Arion</taxon>
    </lineage>
</organism>
<dbReference type="PROSITE" id="PS50222">
    <property type="entry name" value="EF_HAND_2"/>
    <property type="match status" value="1"/>
</dbReference>
<dbReference type="EMBL" id="HACG01018622">
    <property type="protein sequence ID" value="CEK65487.1"/>
    <property type="molecule type" value="Transcribed_RNA"/>
</dbReference>
<protein>
    <recommendedName>
        <fullName evidence="1">EF-hand domain-containing protein</fullName>
    </recommendedName>
</protein>
<dbReference type="InterPro" id="IPR002048">
    <property type="entry name" value="EF_hand_dom"/>
</dbReference>